<dbReference type="KEGG" id="mng:MNEG_16659"/>
<reference evidence="2 3" key="1">
    <citation type="journal article" date="2013" name="BMC Genomics">
        <title>Reconstruction of the lipid metabolism for the microalga Monoraphidium neglectum from its genome sequence reveals characteristics suitable for biofuel production.</title>
        <authorList>
            <person name="Bogen C."/>
            <person name="Al-Dilaimi A."/>
            <person name="Albersmeier A."/>
            <person name="Wichmann J."/>
            <person name="Grundmann M."/>
            <person name="Rupp O."/>
            <person name="Lauersen K.J."/>
            <person name="Blifernez-Klassen O."/>
            <person name="Kalinowski J."/>
            <person name="Goesmann A."/>
            <person name="Mussgnug J.H."/>
            <person name="Kruse O."/>
        </authorList>
    </citation>
    <scope>NUCLEOTIDE SEQUENCE [LARGE SCALE GENOMIC DNA]</scope>
    <source>
        <strain evidence="2 3">SAG 48.87</strain>
    </source>
</reference>
<name>A0A0D2LGY5_9CHLO</name>
<feature type="compositionally biased region" description="Low complexity" evidence="1">
    <location>
        <begin position="43"/>
        <end position="53"/>
    </location>
</feature>
<dbReference type="AlphaFoldDB" id="A0A0D2LGY5"/>
<feature type="region of interest" description="Disordered" evidence="1">
    <location>
        <begin position="28"/>
        <end position="71"/>
    </location>
</feature>
<dbReference type="EMBL" id="KK106842">
    <property type="protein sequence ID" value="KIY91304.1"/>
    <property type="molecule type" value="Genomic_DNA"/>
</dbReference>
<organism evidence="2 3">
    <name type="scientific">Monoraphidium neglectum</name>
    <dbReference type="NCBI Taxonomy" id="145388"/>
    <lineage>
        <taxon>Eukaryota</taxon>
        <taxon>Viridiplantae</taxon>
        <taxon>Chlorophyta</taxon>
        <taxon>core chlorophytes</taxon>
        <taxon>Chlorophyceae</taxon>
        <taxon>CS clade</taxon>
        <taxon>Sphaeropleales</taxon>
        <taxon>Selenastraceae</taxon>
        <taxon>Monoraphidium</taxon>
    </lineage>
</organism>
<sequence>VEQYLASAGWTVVQRQSWRAMAAAYGWTPEPSRFRPPAPPALPDSGNDAAATGSGAGGGASGAGDAPSLPPELEVQFVVATRTF</sequence>
<dbReference type="RefSeq" id="XP_013890324.1">
    <property type="nucleotide sequence ID" value="XM_014034870.1"/>
</dbReference>
<dbReference type="Proteomes" id="UP000054498">
    <property type="component" value="Unassembled WGS sequence"/>
</dbReference>
<gene>
    <name evidence="2" type="ORF">MNEG_16659</name>
</gene>
<evidence type="ECO:0000313" key="3">
    <source>
        <dbReference type="Proteomes" id="UP000054498"/>
    </source>
</evidence>
<protein>
    <submittedName>
        <fullName evidence="2">Uncharacterized protein</fullName>
    </submittedName>
</protein>
<keyword evidence="3" id="KW-1185">Reference proteome</keyword>
<evidence type="ECO:0000313" key="2">
    <source>
        <dbReference type="EMBL" id="KIY91304.1"/>
    </source>
</evidence>
<dbReference type="GeneID" id="25734440"/>
<proteinExistence type="predicted"/>
<feature type="non-terminal residue" evidence="2">
    <location>
        <position position="1"/>
    </location>
</feature>
<evidence type="ECO:0000256" key="1">
    <source>
        <dbReference type="SAM" id="MobiDB-lite"/>
    </source>
</evidence>
<accession>A0A0D2LGY5</accession>